<protein>
    <submittedName>
        <fullName evidence="1">Uncharacterized protein</fullName>
    </submittedName>
</protein>
<gene>
    <name evidence="1" type="ORF">CKF59_03705</name>
</gene>
<reference evidence="1 2" key="1">
    <citation type="submission" date="2017-08" db="EMBL/GenBank/DDBJ databases">
        <title>Reclassification of Bisgaard taxon 37 and 44.</title>
        <authorList>
            <person name="Christensen H."/>
        </authorList>
    </citation>
    <scope>NUCLEOTIDE SEQUENCE [LARGE SCALE GENOMIC DNA]</scope>
    <source>
        <strain evidence="1 2">EEAB3T1</strain>
    </source>
</reference>
<dbReference type="RefSeq" id="WP_119534636.1">
    <property type="nucleotide sequence ID" value="NZ_NRJF01000090.1"/>
</dbReference>
<accession>A0A3A1YDP5</accession>
<dbReference type="OrthoDB" id="5678512at2"/>
<dbReference type="Proteomes" id="UP000265964">
    <property type="component" value="Unassembled WGS sequence"/>
</dbReference>
<name>A0A3A1YDP5_9GAMM</name>
<dbReference type="AlphaFoldDB" id="A0A3A1YDP5"/>
<evidence type="ECO:0000313" key="2">
    <source>
        <dbReference type="Proteomes" id="UP000265964"/>
    </source>
</evidence>
<keyword evidence="2" id="KW-1185">Reference proteome</keyword>
<evidence type="ECO:0000313" key="1">
    <source>
        <dbReference type="EMBL" id="RIY35369.1"/>
    </source>
</evidence>
<organism evidence="1 2">
    <name type="scientific">Psittacicella gerlachiana</name>
    <dbReference type="NCBI Taxonomy" id="2028574"/>
    <lineage>
        <taxon>Bacteria</taxon>
        <taxon>Pseudomonadati</taxon>
        <taxon>Pseudomonadota</taxon>
        <taxon>Gammaproteobacteria</taxon>
        <taxon>Pasteurellales</taxon>
        <taxon>Psittacicellaceae</taxon>
        <taxon>Psittacicella</taxon>
    </lineage>
</organism>
<proteinExistence type="predicted"/>
<sequence>MSEIEYKSKRRKRRKNNLPDPITLAENYLDVLIAKLAIRKKDRLEILTNKFVTSAEYENGFIAKKIDDLVFQTFDQCYEPETVIVKSDGAVRSIYSERIKQLKVFTYDINTKINYLTHDPSTPLRRFYEREHVKNVEREVGFTNSVVNK</sequence>
<dbReference type="EMBL" id="NRJF01000090">
    <property type="protein sequence ID" value="RIY35369.1"/>
    <property type="molecule type" value="Genomic_DNA"/>
</dbReference>
<comment type="caution">
    <text evidence="1">The sequence shown here is derived from an EMBL/GenBank/DDBJ whole genome shotgun (WGS) entry which is preliminary data.</text>
</comment>